<keyword evidence="3" id="KW-1185">Reference proteome</keyword>
<evidence type="ECO:0000313" key="3">
    <source>
        <dbReference type="Proteomes" id="UP001164743"/>
    </source>
</evidence>
<dbReference type="Proteomes" id="UP001164743">
    <property type="component" value="Chromosome 7A"/>
</dbReference>
<sequence>MPSAGTLPAIFLDIKPLIISNPWLSCHCSGQLTPPCLIHFIYQSIESKITSAHHHKLARIILLGLNQEAKPHPIIYCTLCPRQPLNTLQTILDIHLASLTGDHHSQIHIYMLLLFCYPQLPLHSASRKSPLGSPGTRRPPPNLNTPEAALSSLLLSKKTTTNIESILLPRNQVN</sequence>
<proteinExistence type="predicted"/>
<reference evidence="2" key="1">
    <citation type="submission" date="2022-10" db="EMBL/GenBank/DDBJ databases">
        <title>Puccinia triticina Genome sequencing and assembly.</title>
        <authorList>
            <person name="Li C."/>
        </authorList>
    </citation>
    <scope>NUCLEOTIDE SEQUENCE</scope>
    <source>
        <strain evidence="2">Pt15</strain>
    </source>
</reference>
<evidence type="ECO:0000313" key="2">
    <source>
        <dbReference type="EMBL" id="WAQ86556.1"/>
    </source>
</evidence>
<dbReference type="EMBL" id="CP110427">
    <property type="protein sequence ID" value="WAQ86556.1"/>
    <property type="molecule type" value="Genomic_DNA"/>
</dbReference>
<gene>
    <name evidence="2" type="ORF">PtA15_7A282</name>
</gene>
<dbReference type="RefSeq" id="XP_053022111.1">
    <property type="nucleotide sequence ID" value="XM_053170873.1"/>
</dbReference>
<protein>
    <submittedName>
        <fullName evidence="2">Uncharacterized protein</fullName>
    </submittedName>
</protein>
<organism evidence="2 3">
    <name type="scientific">Puccinia triticina</name>
    <dbReference type="NCBI Taxonomy" id="208348"/>
    <lineage>
        <taxon>Eukaryota</taxon>
        <taxon>Fungi</taxon>
        <taxon>Dikarya</taxon>
        <taxon>Basidiomycota</taxon>
        <taxon>Pucciniomycotina</taxon>
        <taxon>Pucciniomycetes</taxon>
        <taxon>Pucciniales</taxon>
        <taxon>Pucciniaceae</taxon>
        <taxon>Puccinia</taxon>
    </lineage>
</organism>
<dbReference type="GeneID" id="77811768"/>
<evidence type="ECO:0000256" key="1">
    <source>
        <dbReference type="SAM" id="MobiDB-lite"/>
    </source>
</evidence>
<accession>A0ABY7CMW5</accession>
<name>A0ABY7CMW5_9BASI</name>
<feature type="region of interest" description="Disordered" evidence="1">
    <location>
        <begin position="127"/>
        <end position="147"/>
    </location>
</feature>